<evidence type="ECO:0000256" key="5">
    <source>
        <dbReference type="SAM" id="MobiDB-lite"/>
    </source>
</evidence>
<proteinExistence type="predicted"/>
<feature type="region of interest" description="Disordered" evidence="5">
    <location>
        <begin position="453"/>
        <end position="769"/>
    </location>
</feature>
<comment type="caution">
    <text evidence="8">The sequence shown here is derived from an EMBL/GenBank/DDBJ whole genome shotgun (WGS) entry which is preliminary data.</text>
</comment>
<evidence type="ECO:0000256" key="3">
    <source>
        <dbReference type="ARBA" id="ARBA00022989"/>
    </source>
</evidence>
<accession>A0A0P7XRT9</accession>
<evidence type="ECO:0000313" key="8">
    <source>
        <dbReference type="EMBL" id="KPQ10300.1"/>
    </source>
</evidence>
<keyword evidence="3 6" id="KW-1133">Transmembrane helix</keyword>
<evidence type="ECO:0000256" key="4">
    <source>
        <dbReference type="ARBA" id="ARBA00023136"/>
    </source>
</evidence>
<dbReference type="Gene3D" id="1.25.40.10">
    <property type="entry name" value="Tetratricopeptide repeat domain"/>
    <property type="match status" value="1"/>
</dbReference>
<dbReference type="AlphaFoldDB" id="A0A0P7XRT9"/>
<evidence type="ECO:0000256" key="1">
    <source>
        <dbReference type="ARBA" id="ARBA00004370"/>
    </source>
</evidence>
<dbReference type="EMBL" id="FMBM01000001">
    <property type="protein sequence ID" value="SCC79760.1"/>
    <property type="molecule type" value="Genomic_DNA"/>
</dbReference>
<gene>
    <name evidence="8" type="primary">hemY</name>
    <name evidence="9" type="ORF">GA0071312_1139</name>
    <name evidence="8" type="ORF">HLUCCO17_10995</name>
</gene>
<evidence type="ECO:0000313" key="9">
    <source>
        <dbReference type="EMBL" id="SCC79760.1"/>
    </source>
</evidence>
<feature type="compositionally biased region" description="Basic and acidic residues" evidence="5">
    <location>
        <begin position="633"/>
        <end position="650"/>
    </location>
</feature>
<keyword evidence="4 6" id="KW-0472">Membrane</keyword>
<evidence type="ECO:0000256" key="2">
    <source>
        <dbReference type="ARBA" id="ARBA00022692"/>
    </source>
</evidence>
<dbReference type="STRING" id="1653334.GA0071312_1139"/>
<dbReference type="SUPFAM" id="SSF81901">
    <property type="entry name" value="HCP-like"/>
    <property type="match status" value="1"/>
</dbReference>
<dbReference type="Pfam" id="PF07219">
    <property type="entry name" value="HemY_N"/>
    <property type="match status" value="1"/>
</dbReference>
<dbReference type="InterPro" id="IPR010817">
    <property type="entry name" value="HemY_N"/>
</dbReference>
<reference evidence="8 10" key="1">
    <citation type="submission" date="2015-09" db="EMBL/GenBank/DDBJ databases">
        <title>Identification and resolution of microdiversity through metagenomic sequencing of parallel consortia.</title>
        <authorList>
            <person name="Nelson W.C."/>
            <person name="Romine M.F."/>
            <person name="Lindemann S.R."/>
        </authorList>
    </citation>
    <scope>NUCLEOTIDE SEQUENCE [LARGE SCALE GENOMIC DNA]</scope>
    <source>
        <strain evidence="8">HL-109</strain>
    </source>
</reference>
<sequence>MWRVLIYLAIIAALASGAVWLADQPGSVAFVWDGVSYSVGLAVAALALLVLVAALLLLEAVGRVLLNLPQRLSGAARERKKRKAIQALSRGMIAVGSGDENAARRHARDAERYLRNDEPLLLLLKAQAAQISGDRDKAEAVFQEMAQVQETQVLGLRGLYVEARRRGDADAAWKHASEAARLAPAVDWANEAVLEGLCARGDWRAAIDTVERRAALGLIDKPAAKRQRAVLLTADALARVEGDEDAALASAKEAVRLAPDLVPAATLAGRILGHRLELRKAGKILETAWQATPHPDLADAYTHLRAGDSALDRMKRAERLAMLSSWAPEGRIALVRAAIEAREFDTARKTLDPLLQEGRPTVRVCLLMAELARVESGSSAGAREWLARAVHAPRDKAWIADGVVSDRWSPISPVSGHLDAFRWETPPEMIAGKGSSVIDDVVGDLDDRARTPAGILGAPATGDVQAQTDAASAAEIIPPERGRSAQDGTGTAESASDAEVSGKQDEERKGDHSPGKPQAAPANEAAAAASPATGEAQAAALPQDTVAGSAEQATQAPSTSEPSTSEPIVAEPEAAGQAIPVPGTPERDAREAALQANAAAPQAPPSRPGITGGSVAADAPAMPEKQNPVGEADEARDVASDKSEGVRIQEARAQAVKTEAARSVAEGEFEHAAESKPDSKPEPKPDSAHGTRPAADESHSEADPEPGKPATGGEEIPSAGPNGEAPARLSEEERLERLSRPPDDPGVSPEEAEEAKKRKRSFFGSLFDS</sequence>
<name>A0A0P7XRT9_9HYPH</name>
<feature type="transmembrane region" description="Helical" evidence="6">
    <location>
        <begin position="37"/>
        <end position="58"/>
    </location>
</feature>
<feature type="compositionally biased region" description="Low complexity" evidence="5">
    <location>
        <begin position="518"/>
        <end position="540"/>
    </location>
</feature>
<dbReference type="Proteomes" id="UP000050497">
    <property type="component" value="Unassembled WGS sequence"/>
</dbReference>
<feature type="compositionally biased region" description="Basic and acidic residues" evidence="5">
    <location>
        <begin position="500"/>
        <end position="514"/>
    </location>
</feature>
<feature type="compositionally biased region" description="Low complexity" evidence="5">
    <location>
        <begin position="592"/>
        <end position="601"/>
    </location>
</feature>
<feature type="compositionally biased region" description="Basic and acidic residues" evidence="5">
    <location>
        <begin position="668"/>
        <end position="706"/>
    </location>
</feature>
<evidence type="ECO:0000313" key="10">
    <source>
        <dbReference type="Proteomes" id="UP000050497"/>
    </source>
</evidence>
<feature type="compositionally biased region" description="Low complexity" evidence="5">
    <location>
        <begin position="557"/>
        <end position="567"/>
    </location>
</feature>
<dbReference type="PATRIC" id="fig|1653334.4.peg.3536"/>
<comment type="subcellular location">
    <subcellularLocation>
        <location evidence="1">Membrane</location>
    </subcellularLocation>
</comment>
<reference evidence="9 11" key="2">
    <citation type="submission" date="2016-08" db="EMBL/GenBank/DDBJ databases">
        <authorList>
            <person name="Varghese N."/>
            <person name="Submissions Spin"/>
        </authorList>
    </citation>
    <scope>NUCLEOTIDE SEQUENCE [LARGE SCALE GENOMIC DNA]</scope>
    <source>
        <strain evidence="9 11">HL-109</strain>
    </source>
</reference>
<keyword evidence="2 6" id="KW-0812">Transmembrane</keyword>
<dbReference type="InterPro" id="IPR011990">
    <property type="entry name" value="TPR-like_helical_dom_sf"/>
</dbReference>
<protein>
    <submittedName>
        <fullName evidence="8">Oxygen-dependent oxidase involved in oxidation of protoporphyrinogen IX HemY</fullName>
    </submittedName>
    <submittedName>
        <fullName evidence="9">Uncharacterized membrane-anchored protein</fullName>
    </submittedName>
</protein>
<evidence type="ECO:0000259" key="7">
    <source>
        <dbReference type="Pfam" id="PF07219"/>
    </source>
</evidence>
<dbReference type="OrthoDB" id="9798343at2"/>
<dbReference type="Proteomes" id="UP000182800">
    <property type="component" value="Unassembled WGS sequence"/>
</dbReference>
<evidence type="ECO:0000256" key="6">
    <source>
        <dbReference type="SAM" id="Phobius"/>
    </source>
</evidence>
<keyword evidence="11" id="KW-1185">Reference proteome</keyword>
<feature type="domain" description="HemY N-terminal" evidence="7">
    <location>
        <begin position="26"/>
        <end position="133"/>
    </location>
</feature>
<dbReference type="GO" id="GO:0016020">
    <property type="term" value="C:membrane"/>
    <property type="evidence" value="ECO:0007669"/>
    <property type="project" value="UniProtKB-SubCell"/>
</dbReference>
<dbReference type="EMBL" id="LJSX01000016">
    <property type="protein sequence ID" value="KPQ10300.1"/>
    <property type="molecule type" value="Genomic_DNA"/>
</dbReference>
<dbReference type="RefSeq" id="WP_074443935.1">
    <property type="nucleotide sequence ID" value="NZ_FMBM01000001.1"/>
</dbReference>
<evidence type="ECO:0000313" key="11">
    <source>
        <dbReference type="Proteomes" id="UP000182800"/>
    </source>
</evidence>
<organism evidence="8 10">
    <name type="scientific">Saliniramus fredricksonii</name>
    <dbReference type="NCBI Taxonomy" id="1653334"/>
    <lineage>
        <taxon>Bacteria</taxon>
        <taxon>Pseudomonadati</taxon>
        <taxon>Pseudomonadota</taxon>
        <taxon>Alphaproteobacteria</taxon>
        <taxon>Hyphomicrobiales</taxon>
        <taxon>Salinarimonadaceae</taxon>
        <taxon>Saliniramus</taxon>
    </lineage>
</organism>
<feature type="compositionally biased region" description="Basic and acidic residues" evidence="5">
    <location>
        <begin position="729"/>
        <end position="743"/>
    </location>
</feature>